<comment type="caution">
    <text evidence="2">The sequence shown here is derived from an EMBL/GenBank/DDBJ whole genome shotgun (WGS) entry which is preliminary data.</text>
</comment>
<dbReference type="EMBL" id="VDEP01000379">
    <property type="protein sequence ID" value="KAA1091976.1"/>
    <property type="molecule type" value="Genomic_DNA"/>
</dbReference>
<dbReference type="AlphaFoldDB" id="A0A5B0MAK6"/>
<dbReference type="EMBL" id="VSWC01000131">
    <property type="protein sequence ID" value="KAA1081387.1"/>
    <property type="molecule type" value="Genomic_DNA"/>
</dbReference>
<dbReference type="GO" id="GO:0005739">
    <property type="term" value="C:mitochondrion"/>
    <property type="evidence" value="ECO:0007669"/>
    <property type="project" value="TreeGrafter"/>
</dbReference>
<evidence type="ECO:0000313" key="7">
    <source>
        <dbReference type="Proteomes" id="UP000325313"/>
    </source>
</evidence>
<evidence type="ECO:0000259" key="1">
    <source>
        <dbReference type="Pfam" id="PF08240"/>
    </source>
</evidence>
<evidence type="ECO:0000313" key="6">
    <source>
        <dbReference type="Proteomes" id="UP000324748"/>
    </source>
</evidence>
<dbReference type="InterPro" id="IPR036291">
    <property type="entry name" value="NAD(P)-bd_dom_sf"/>
</dbReference>
<dbReference type="Gene3D" id="3.40.50.720">
    <property type="entry name" value="NAD(P)-binding Rossmann-like Domain"/>
    <property type="match status" value="1"/>
</dbReference>
<evidence type="ECO:0000313" key="5">
    <source>
        <dbReference type="EMBL" id="KAA1091976.1"/>
    </source>
</evidence>
<reference evidence="6 7" key="1">
    <citation type="submission" date="2019-05" db="EMBL/GenBank/DDBJ databases">
        <title>Emergence of the Ug99 lineage of the wheat stem rust pathogen through somatic hybridization.</title>
        <authorList>
            <person name="Li F."/>
            <person name="Upadhyaya N.M."/>
            <person name="Sperschneider J."/>
            <person name="Matny O."/>
            <person name="Nguyen-Phuc H."/>
            <person name="Mago R."/>
            <person name="Raley C."/>
            <person name="Miller M.E."/>
            <person name="Silverstein K.A.T."/>
            <person name="Henningsen E."/>
            <person name="Hirsch C.D."/>
            <person name="Visser B."/>
            <person name="Pretorius Z.A."/>
            <person name="Steffenson B.J."/>
            <person name="Schwessinger B."/>
            <person name="Dodds P.N."/>
            <person name="Figueroa M."/>
        </authorList>
    </citation>
    <scope>NUCLEOTIDE SEQUENCE [LARGE SCALE GENOMIC DNA]</scope>
    <source>
        <strain evidence="3">21-0</strain>
        <strain evidence="2 7">Ug99</strain>
    </source>
</reference>
<accession>A0A5B0MAK6</accession>
<evidence type="ECO:0000313" key="3">
    <source>
        <dbReference type="EMBL" id="KAA1075336.1"/>
    </source>
</evidence>
<name>A0A5B0MAK6_PUCGR</name>
<dbReference type="PANTHER" id="PTHR11695:SF294">
    <property type="entry name" value="RETICULON-4-INTERACTING PROTEIN 1, MITOCHONDRIAL"/>
    <property type="match status" value="1"/>
</dbReference>
<keyword evidence="6" id="KW-1185">Reference proteome</keyword>
<dbReference type="Gene3D" id="3.90.180.10">
    <property type="entry name" value="Medium-chain alcohol dehydrogenases, catalytic domain"/>
    <property type="match status" value="1"/>
</dbReference>
<dbReference type="Proteomes" id="UP000324748">
    <property type="component" value="Unassembled WGS sequence"/>
</dbReference>
<dbReference type="EMBL" id="VDEP01000476">
    <property type="protein sequence ID" value="KAA1072904.1"/>
    <property type="molecule type" value="Genomic_DNA"/>
</dbReference>
<dbReference type="InterPro" id="IPR050700">
    <property type="entry name" value="YIM1/Zinc_Alcohol_DH_Fams"/>
</dbReference>
<dbReference type="InterPro" id="IPR011032">
    <property type="entry name" value="GroES-like_sf"/>
</dbReference>
<evidence type="ECO:0000313" key="4">
    <source>
        <dbReference type="EMBL" id="KAA1081387.1"/>
    </source>
</evidence>
<dbReference type="SUPFAM" id="SSF51735">
    <property type="entry name" value="NAD(P)-binding Rossmann-fold domains"/>
    <property type="match status" value="1"/>
</dbReference>
<gene>
    <name evidence="3" type="ORF">PGT21_033920</name>
    <name evidence="4" type="ORF">PGT21_035083</name>
    <name evidence="5" type="ORF">PGTUg99_003261</name>
    <name evidence="2" type="ORF">PGTUg99_026222</name>
</gene>
<protein>
    <recommendedName>
        <fullName evidence="1">Alcohol dehydrogenase-like N-terminal domain-containing protein</fullName>
    </recommendedName>
</protein>
<dbReference type="Pfam" id="PF08240">
    <property type="entry name" value="ADH_N"/>
    <property type="match status" value="1"/>
</dbReference>
<dbReference type="PANTHER" id="PTHR11695">
    <property type="entry name" value="ALCOHOL DEHYDROGENASE RELATED"/>
    <property type="match status" value="1"/>
</dbReference>
<dbReference type="Proteomes" id="UP000325313">
    <property type="component" value="Unassembled WGS sequence"/>
</dbReference>
<dbReference type="SUPFAM" id="SSF50129">
    <property type="entry name" value="GroES-like"/>
    <property type="match status" value="1"/>
</dbReference>
<dbReference type="InterPro" id="IPR013154">
    <property type="entry name" value="ADH-like_N"/>
</dbReference>
<organism evidence="2 7">
    <name type="scientific">Puccinia graminis f. sp. tritici</name>
    <dbReference type="NCBI Taxonomy" id="56615"/>
    <lineage>
        <taxon>Eukaryota</taxon>
        <taxon>Fungi</taxon>
        <taxon>Dikarya</taxon>
        <taxon>Basidiomycota</taxon>
        <taxon>Pucciniomycotina</taxon>
        <taxon>Pucciniomycetes</taxon>
        <taxon>Pucciniales</taxon>
        <taxon>Pucciniaceae</taxon>
        <taxon>Puccinia</taxon>
    </lineage>
</organism>
<proteinExistence type="predicted"/>
<dbReference type="EMBL" id="VSWC01000157">
    <property type="protein sequence ID" value="KAA1075336.1"/>
    <property type="molecule type" value="Genomic_DNA"/>
</dbReference>
<feature type="domain" description="Alcohol dehydrogenase-like N-terminal" evidence="1">
    <location>
        <begin position="34"/>
        <end position="110"/>
    </location>
</feature>
<dbReference type="OrthoDB" id="201656at2759"/>
<sequence length="456" mass="50486">MTESQNPINCIKYSPNQLSLATSSPNEFSNISSREVLVEILAVALDQWDLHLICSMGASSRTTINPNLSQSRLQHEQPSRNCIVPGRSFFGKVIEIGKAVKKLRRGELVYGLQELSKSGALSGRIKISSDFVARAPAILGKYRKMCSNGSNSGSSTATMDNRYPKLDHWSPAPLSSIEIACLPLLAVPAALIASTVCVGMPKGSKMLILNGHKGIGRMIVQLMRYFRPSRDLWISVHVPCTATGNLVELEELVEQLEEEGATEVITSESVLGLLHCQHESSFDVVLDTIGGQRIYDGSRRLLHHSGMFVTTIGPASTTSLSKSRFFRLRSLKRHFFKKDSKRIRYWQVTPADGFDGAHPEEIRTVLETISEWLSETEEPHHDQPLWDDFNGPGGACWPVVGNVVERLDQSLEIFQESLAVTRPSSNAIPEPVDFYEDSRLLSFGSVAVVSMINYDK</sequence>
<evidence type="ECO:0000313" key="2">
    <source>
        <dbReference type="EMBL" id="KAA1072904.1"/>
    </source>
</evidence>